<dbReference type="EMBL" id="JARBHB010000008">
    <property type="protein sequence ID" value="KAJ8876815.1"/>
    <property type="molecule type" value="Genomic_DNA"/>
</dbReference>
<dbReference type="Proteomes" id="UP001159363">
    <property type="component" value="Chromosome 7"/>
</dbReference>
<reference evidence="2 3" key="1">
    <citation type="submission" date="2023-02" db="EMBL/GenBank/DDBJ databases">
        <title>LHISI_Scaffold_Assembly.</title>
        <authorList>
            <person name="Stuart O.P."/>
            <person name="Cleave R."/>
            <person name="Magrath M.J.L."/>
            <person name="Mikheyev A.S."/>
        </authorList>
    </citation>
    <scope>NUCLEOTIDE SEQUENCE [LARGE SCALE GENOMIC DNA]</scope>
    <source>
        <strain evidence="2">Daus_M_001</strain>
        <tissue evidence="2">Leg muscle</tissue>
    </source>
</reference>
<comment type="caution">
    <text evidence="2">The sequence shown here is derived from an EMBL/GenBank/DDBJ whole genome shotgun (WGS) entry which is preliminary data.</text>
</comment>
<organism evidence="2 3">
    <name type="scientific">Dryococelus australis</name>
    <dbReference type="NCBI Taxonomy" id="614101"/>
    <lineage>
        <taxon>Eukaryota</taxon>
        <taxon>Metazoa</taxon>
        <taxon>Ecdysozoa</taxon>
        <taxon>Arthropoda</taxon>
        <taxon>Hexapoda</taxon>
        <taxon>Insecta</taxon>
        <taxon>Pterygota</taxon>
        <taxon>Neoptera</taxon>
        <taxon>Polyneoptera</taxon>
        <taxon>Phasmatodea</taxon>
        <taxon>Verophasmatodea</taxon>
        <taxon>Anareolatae</taxon>
        <taxon>Phasmatidae</taxon>
        <taxon>Eurycanthinae</taxon>
        <taxon>Dryococelus</taxon>
    </lineage>
</organism>
<evidence type="ECO:0000313" key="3">
    <source>
        <dbReference type="Proteomes" id="UP001159363"/>
    </source>
</evidence>
<accession>A0ABQ9GXR1</accession>
<evidence type="ECO:0000256" key="1">
    <source>
        <dbReference type="SAM" id="MobiDB-lite"/>
    </source>
</evidence>
<protein>
    <recommendedName>
        <fullName evidence="4">Tc1-like transposase DDE domain-containing protein</fullName>
    </recommendedName>
</protein>
<evidence type="ECO:0000313" key="2">
    <source>
        <dbReference type="EMBL" id="KAJ8876815.1"/>
    </source>
</evidence>
<feature type="region of interest" description="Disordered" evidence="1">
    <location>
        <begin position="1"/>
        <end position="29"/>
    </location>
</feature>
<gene>
    <name evidence="2" type="ORF">PR048_021262</name>
</gene>
<keyword evidence="3" id="KW-1185">Reference proteome</keyword>
<sequence length="556" mass="62247">MQGRRKREIPEKTRRPAAKFSFDGDVERQGRSQGHMLVEPAVLSPPLTVSSLDDSRRAAVAERLACSHPTKEYRVQSPAGSLRIFACGNRAGAVPLVGGFSRGSRVTPHSPHFTIICSEDRDVTSRPNLLTHSLNDSLTILSTRTFSRLKHTSPFRKQPCLHIDFLPLRYGFEPRRDPSRDFSHGRGELSLCGPRLASQGMPMTACIRRGGGWGWKCRDWVLHPAGVGSSALFQLISCPCAVLLGVEMGGEKIFTHGRCFINTQPQLSACTHAPSRDRYRSIAAAALAGLLQLIMMGALPREYRHIAEIRWVECHIVLCYAAAAHSVEHHEDSHTLENITEGNMKTFLNTQKDVPEVVLIYVTVVEAAELHAPLMSEVNIDYDERLDVSVSSDKRRRTDTLHPSLDEHKAVGAVFWCGVCCRGVEGALHPFGYESIFGDHVNLYMMIVFPQEYGIIQHVAKRLEVSARRWTSTIKTSKFFPVPPNSLDLNPIEDLWDHVDRRVRRLSPPPRTLQKLWDALQIAWLQIPVETYQNLTESLPARLAAVRAAKGGYFGY</sequence>
<name>A0ABQ9GXR1_9NEOP</name>
<evidence type="ECO:0008006" key="4">
    <source>
        <dbReference type="Google" id="ProtNLM"/>
    </source>
</evidence>
<proteinExistence type="predicted"/>
<dbReference type="InterPro" id="IPR036397">
    <property type="entry name" value="RNaseH_sf"/>
</dbReference>
<dbReference type="Gene3D" id="3.30.420.10">
    <property type="entry name" value="Ribonuclease H-like superfamily/Ribonuclease H"/>
    <property type="match status" value="1"/>
</dbReference>